<keyword evidence="7 8" id="KW-0472">Membrane</keyword>
<keyword evidence="6 8" id="KW-1133">Transmembrane helix</keyword>
<feature type="transmembrane region" description="Helical" evidence="8">
    <location>
        <begin position="20"/>
        <end position="40"/>
    </location>
</feature>
<dbReference type="CDD" id="cd06261">
    <property type="entry name" value="TM_PBP2"/>
    <property type="match status" value="1"/>
</dbReference>
<dbReference type="GO" id="GO:0005886">
    <property type="term" value="C:plasma membrane"/>
    <property type="evidence" value="ECO:0007669"/>
    <property type="project" value="UniProtKB-SubCell"/>
</dbReference>
<proteinExistence type="inferred from homology"/>
<feature type="domain" description="ABC transmembrane type-1" evidence="9">
    <location>
        <begin position="79"/>
        <end position="269"/>
    </location>
</feature>
<keyword evidence="4" id="KW-1003">Cell membrane</keyword>
<dbReference type="Gene3D" id="1.10.3720.10">
    <property type="entry name" value="MetI-like"/>
    <property type="match status" value="1"/>
</dbReference>
<reference evidence="11" key="1">
    <citation type="submission" date="2017-04" db="EMBL/GenBank/DDBJ databases">
        <authorList>
            <person name="Varghese N."/>
            <person name="Submissions S."/>
        </authorList>
    </citation>
    <scope>NUCLEOTIDE SEQUENCE [LARGE SCALE GENOMIC DNA]</scope>
    <source>
        <strain evidence="11">RKEM611</strain>
    </source>
</reference>
<comment type="subcellular location">
    <subcellularLocation>
        <location evidence="1 8">Cell membrane</location>
        <topology evidence="1 8">Multi-pass membrane protein</topology>
    </subcellularLocation>
</comment>
<dbReference type="InterPro" id="IPR000515">
    <property type="entry name" value="MetI-like"/>
</dbReference>
<dbReference type="STRING" id="1513793.SAMN06296036_103239"/>
<feature type="transmembrane region" description="Helical" evidence="8">
    <location>
        <begin position="190"/>
        <end position="215"/>
    </location>
</feature>
<dbReference type="Pfam" id="PF00528">
    <property type="entry name" value="BPD_transp_1"/>
    <property type="match status" value="1"/>
</dbReference>
<sequence length="284" mass="31901">MQTSVLNSARVWRRSLRGALQVTIISLTSITIFPFFWSIVLSSHNRESIFSSVIPMYWGDFFQENYRTLVELVPYWTAMYNSIVISVLGTFVSLLFCSMAGYAFALQKFKLKKLLFSFMIATMMVPPVVSLVPYYLTIQFLGLLNTHLAVWLPFTAAPVGIFLVRQFIIRSVPPDLIEAAKLDGASDLDVFFRVVLPLIKPALATLGIIQFVFFWNNFLTPLVVLSEQDKLVLPLALRSLQNHPNAPWGAVMVGTTLAFIPVLIVYFFFSRKIIAGLTSGAVKG</sequence>
<gene>
    <name evidence="10" type="ORF">SAMN06296036_103239</name>
</gene>
<dbReference type="Proteomes" id="UP000192907">
    <property type="component" value="Unassembled WGS sequence"/>
</dbReference>
<dbReference type="EMBL" id="FWZT01000003">
    <property type="protein sequence ID" value="SMF02071.1"/>
    <property type="molecule type" value="Genomic_DNA"/>
</dbReference>
<feature type="transmembrane region" description="Helical" evidence="8">
    <location>
        <begin position="78"/>
        <end position="102"/>
    </location>
</feature>
<feature type="transmembrane region" description="Helical" evidence="8">
    <location>
        <begin position="148"/>
        <end position="169"/>
    </location>
</feature>
<accession>A0A1Y6BDG6</accession>
<protein>
    <recommendedName>
        <fullName evidence="2">sn-glycerol-3-phosphate transport system permease protein UgpE</fullName>
    </recommendedName>
</protein>
<dbReference type="RefSeq" id="WP_132315939.1">
    <property type="nucleotide sequence ID" value="NZ_FWZT01000003.1"/>
</dbReference>
<keyword evidence="11" id="KW-1185">Reference proteome</keyword>
<evidence type="ECO:0000256" key="1">
    <source>
        <dbReference type="ARBA" id="ARBA00004651"/>
    </source>
</evidence>
<keyword evidence="3 8" id="KW-0813">Transport</keyword>
<evidence type="ECO:0000256" key="7">
    <source>
        <dbReference type="ARBA" id="ARBA00023136"/>
    </source>
</evidence>
<dbReference type="PANTHER" id="PTHR43744">
    <property type="entry name" value="ABC TRANSPORTER PERMEASE PROTEIN MG189-RELATED-RELATED"/>
    <property type="match status" value="1"/>
</dbReference>
<evidence type="ECO:0000256" key="8">
    <source>
        <dbReference type="RuleBase" id="RU363032"/>
    </source>
</evidence>
<evidence type="ECO:0000256" key="4">
    <source>
        <dbReference type="ARBA" id="ARBA00022475"/>
    </source>
</evidence>
<evidence type="ECO:0000256" key="5">
    <source>
        <dbReference type="ARBA" id="ARBA00022692"/>
    </source>
</evidence>
<dbReference type="PANTHER" id="PTHR43744:SF8">
    <property type="entry name" value="SN-GLYCEROL-3-PHOSPHATE TRANSPORT SYSTEM PERMEASE PROTEIN UGPE"/>
    <property type="match status" value="1"/>
</dbReference>
<evidence type="ECO:0000256" key="2">
    <source>
        <dbReference type="ARBA" id="ARBA00020515"/>
    </source>
</evidence>
<evidence type="ECO:0000256" key="6">
    <source>
        <dbReference type="ARBA" id="ARBA00022989"/>
    </source>
</evidence>
<dbReference type="InterPro" id="IPR035906">
    <property type="entry name" value="MetI-like_sf"/>
</dbReference>
<feature type="transmembrane region" description="Helical" evidence="8">
    <location>
        <begin position="114"/>
        <end position="136"/>
    </location>
</feature>
<dbReference type="PROSITE" id="PS50928">
    <property type="entry name" value="ABC_TM1"/>
    <property type="match status" value="1"/>
</dbReference>
<feature type="transmembrane region" description="Helical" evidence="8">
    <location>
        <begin position="248"/>
        <end position="269"/>
    </location>
</feature>
<dbReference type="OrthoDB" id="9794684at2"/>
<evidence type="ECO:0000313" key="10">
    <source>
        <dbReference type="EMBL" id="SMF02071.1"/>
    </source>
</evidence>
<dbReference type="AlphaFoldDB" id="A0A1Y6BDG6"/>
<dbReference type="SUPFAM" id="SSF161098">
    <property type="entry name" value="MetI-like"/>
    <property type="match status" value="1"/>
</dbReference>
<organism evidence="10 11">
    <name type="scientific">Pseudobacteriovorax antillogorgiicola</name>
    <dbReference type="NCBI Taxonomy" id="1513793"/>
    <lineage>
        <taxon>Bacteria</taxon>
        <taxon>Pseudomonadati</taxon>
        <taxon>Bdellovibrionota</taxon>
        <taxon>Oligoflexia</taxon>
        <taxon>Oligoflexales</taxon>
        <taxon>Pseudobacteriovoracaceae</taxon>
        <taxon>Pseudobacteriovorax</taxon>
    </lineage>
</organism>
<keyword evidence="5 8" id="KW-0812">Transmembrane</keyword>
<name>A0A1Y6BDG6_9BACT</name>
<comment type="similarity">
    <text evidence="8">Belongs to the binding-protein-dependent transport system permease family.</text>
</comment>
<dbReference type="GO" id="GO:0055085">
    <property type="term" value="P:transmembrane transport"/>
    <property type="evidence" value="ECO:0007669"/>
    <property type="project" value="InterPro"/>
</dbReference>
<evidence type="ECO:0000259" key="9">
    <source>
        <dbReference type="PROSITE" id="PS50928"/>
    </source>
</evidence>
<evidence type="ECO:0000256" key="3">
    <source>
        <dbReference type="ARBA" id="ARBA00022448"/>
    </source>
</evidence>
<evidence type="ECO:0000313" key="11">
    <source>
        <dbReference type="Proteomes" id="UP000192907"/>
    </source>
</evidence>